<organism evidence="2 3">
    <name type="scientific">Abyssobacteria bacterium (strain SURF_5)</name>
    <dbReference type="NCBI Taxonomy" id="2093360"/>
    <lineage>
        <taxon>Bacteria</taxon>
        <taxon>Pseudomonadati</taxon>
        <taxon>Candidatus Hydrogenedentota</taxon>
        <taxon>Candidatus Abyssobacteria</taxon>
    </lineage>
</organism>
<feature type="signal peptide" evidence="1">
    <location>
        <begin position="1"/>
        <end position="22"/>
    </location>
</feature>
<dbReference type="EMBL" id="QZKU01000042">
    <property type="protein sequence ID" value="RJP23923.1"/>
    <property type="molecule type" value="Genomic_DNA"/>
</dbReference>
<keyword evidence="1" id="KW-0732">Signal</keyword>
<reference evidence="2 3" key="1">
    <citation type="journal article" date="2017" name="ISME J.">
        <title>Energy and carbon metabolisms in a deep terrestrial subsurface fluid microbial community.</title>
        <authorList>
            <person name="Momper L."/>
            <person name="Jungbluth S.P."/>
            <person name="Lee M.D."/>
            <person name="Amend J.P."/>
        </authorList>
    </citation>
    <scope>NUCLEOTIDE SEQUENCE [LARGE SCALE GENOMIC DNA]</scope>
    <source>
        <strain evidence="2">SURF_5</strain>
    </source>
</reference>
<accession>A0A3A4NU03</accession>
<evidence type="ECO:0008006" key="4">
    <source>
        <dbReference type="Google" id="ProtNLM"/>
    </source>
</evidence>
<sequence>MAASMIASVLLISISLASCASAPEYPIYPPPITETLPVSNRVAFQIAREILLEDPRVEIHTIDPDGRIVVREISSGFIFWQERTILDFFLQPADSARSRITMYSRAEGYEWGGLTRPAGWYPSAEVDTFLAEDLLGLIKTKAAEAAGR</sequence>
<name>A0A3A4NU03_ABYX5</name>
<protein>
    <recommendedName>
        <fullName evidence="4">Lipoprotein</fullName>
    </recommendedName>
</protein>
<dbReference type="AlphaFoldDB" id="A0A3A4NU03"/>
<comment type="caution">
    <text evidence="2">The sequence shown here is derived from an EMBL/GenBank/DDBJ whole genome shotgun (WGS) entry which is preliminary data.</text>
</comment>
<proteinExistence type="predicted"/>
<evidence type="ECO:0000256" key="1">
    <source>
        <dbReference type="SAM" id="SignalP"/>
    </source>
</evidence>
<evidence type="ECO:0000313" key="3">
    <source>
        <dbReference type="Proteomes" id="UP000265882"/>
    </source>
</evidence>
<feature type="chain" id="PRO_5017225470" description="Lipoprotein" evidence="1">
    <location>
        <begin position="23"/>
        <end position="148"/>
    </location>
</feature>
<dbReference type="Proteomes" id="UP000265882">
    <property type="component" value="Unassembled WGS sequence"/>
</dbReference>
<gene>
    <name evidence="2" type="ORF">C4520_05630</name>
</gene>
<evidence type="ECO:0000313" key="2">
    <source>
        <dbReference type="EMBL" id="RJP23923.1"/>
    </source>
</evidence>